<reference evidence="1" key="1">
    <citation type="journal article" date="2022" name="Arch. Microbiol.">
        <title>Thiomicrorhabdus immobilis sp. nov., a mesophilic sulfur-oxidizing bacterium isolated from sediment of a brackish lake in northern Japan.</title>
        <authorList>
            <person name="Kojima H."/>
            <person name="Mochizuki J."/>
            <person name="Kanda M."/>
            <person name="Watanabe T."/>
            <person name="Fukui M."/>
        </authorList>
    </citation>
    <scope>NUCLEOTIDE SEQUENCE</scope>
    <source>
        <strain evidence="1">Am19</strain>
    </source>
</reference>
<dbReference type="RefSeq" id="WP_237263116.1">
    <property type="nucleotide sequence ID" value="NZ_AP024202.1"/>
</dbReference>
<dbReference type="EMBL" id="AP024202">
    <property type="protein sequence ID" value="BCN92828.1"/>
    <property type="molecule type" value="Genomic_DNA"/>
</dbReference>
<name>A0ABM7MBT5_9GAMM</name>
<protein>
    <submittedName>
        <fullName evidence="1">Uncharacterized protein</fullName>
    </submittedName>
</protein>
<dbReference type="Proteomes" id="UP001054820">
    <property type="component" value="Chromosome"/>
</dbReference>
<keyword evidence="2" id="KW-1185">Reference proteome</keyword>
<accession>A0ABM7MBT5</accession>
<organism evidence="1 2">
    <name type="scientific">Thiomicrorhabdus immobilis</name>
    <dbReference type="NCBI Taxonomy" id="2791037"/>
    <lineage>
        <taxon>Bacteria</taxon>
        <taxon>Pseudomonadati</taxon>
        <taxon>Pseudomonadota</taxon>
        <taxon>Gammaproteobacteria</taxon>
        <taxon>Thiotrichales</taxon>
        <taxon>Piscirickettsiaceae</taxon>
        <taxon>Thiomicrorhabdus</taxon>
    </lineage>
</organism>
<sequence length="144" mass="16377">MSCCSGGYCQFKFPEGPPLVDNAVSNLDATYQFLPYGTLLQKGEVVRIWMESGKAKAVFIEEKIPLQITENGPVALDAEDVQDLPWQLIALDSGFSYEDLMDWKNHPLYSPNETAVLLKFNHPIEIKPSLKMVLLKWLYKIRNL</sequence>
<evidence type="ECO:0000313" key="2">
    <source>
        <dbReference type="Proteomes" id="UP001054820"/>
    </source>
</evidence>
<evidence type="ECO:0000313" key="1">
    <source>
        <dbReference type="EMBL" id="BCN92828.1"/>
    </source>
</evidence>
<proteinExistence type="predicted"/>
<gene>
    <name evidence="1" type="ORF">THMIRHAM_06130</name>
</gene>